<name>A0A4S8PLK1_9ACTN</name>
<feature type="transmembrane region" description="Helical" evidence="1">
    <location>
        <begin position="204"/>
        <end position="223"/>
    </location>
</feature>
<feature type="transmembrane region" description="Helical" evidence="1">
    <location>
        <begin position="176"/>
        <end position="192"/>
    </location>
</feature>
<reference evidence="2 3" key="1">
    <citation type="journal article" date="2018" name="Int. J. Syst. Evol. Microbiol.">
        <title>Glycomyces paridis sp. nov., isolated from the medicinal plant Paris polyphylla.</title>
        <authorList>
            <person name="Fang X.M."/>
            <person name="Bai J.L."/>
            <person name="Su J."/>
            <person name="Zhao L.L."/>
            <person name="Liu H.Y."/>
            <person name="Ma B.P."/>
            <person name="Zhang Y.Q."/>
            <person name="Yu L.Y."/>
        </authorList>
    </citation>
    <scope>NUCLEOTIDE SEQUENCE [LARGE SCALE GENOMIC DNA]</scope>
    <source>
        <strain evidence="2 3">CPCC 204357</strain>
    </source>
</reference>
<organism evidence="2 3">
    <name type="scientific">Glycomyces paridis</name>
    <dbReference type="NCBI Taxonomy" id="2126555"/>
    <lineage>
        <taxon>Bacteria</taxon>
        <taxon>Bacillati</taxon>
        <taxon>Actinomycetota</taxon>
        <taxon>Actinomycetes</taxon>
        <taxon>Glycomycetales</taxon>
        <taxon>Glycomycetaceae</taxon>
        <taxon>Glycomyces</taxon>
    </lineage>
</organism>
<accession>A0A4S8PLK1</accession>
<keyword evidence="1" id="KW-0472">Membrane</keyword>
<keyword evidence="3" id="KW-1185">Reference proteome</keyword>
<dbReference type="OrthoDB" id="3078502at2"/>
<dbReference type="AlphaFoldDB" id="A0A4S8PLK1"/>
<dbReference type="RefSeq" id="WP_136529202.1">
    <property type="nucleotide sequence ID" value="NZ_STGX01000005.1"/>
</dbReference>
<sequence>MDDDGGAAMPRWIDLALTIIMALAAVGTAWAGFQSAKWSGFQAIAFADAGAARTESAKASTDAGQDRLTDTVAYTSWLEALQREIVAGTSPRPQGDYAPNPDEVSGFLYERFRPEFKPAFDAWIATHPLIDPAAPATPFDMPEYVLESDARAAELVSRAEAFTQEAHEFNQRSDNYVFMAVILALALFFAGVAGRARTRRSQHFLAIASAVVFVGAAVVLLALPKTF</sequence>
<keyword evidence="1" id="KW-0812">Transmembrane</keyword>
<evidence type="ECO:0000313" key="2">
    <source>
        <dbReference type="EMBL" id="THV29459.1"/>
    </source>
</evidence>
<protein>
    <submittedName>
        <fullName evidence="2">Uncharacterized protein</fullName>
    </submittedName>
</protein>
<evidence type="ECO:0000256" key="1">
    <source>
        <dbReference type="SAM" id="Phobius"/>
    </source>
</evidence>
<comment type="caution">
    <text evidence="2">The sequence shown here is derived from an EMBL/GenBank/DDBJ whole genome shotgun (WGS) entry which is preliminary data.</text>
</comment>
<proteinExistence type="predicted"/>
<dbReference type="EMBL" id="STGX01000005">
    <property type="protein sequence ID" value="THV29459.1"/>
    <property type="molecule type" value="Genomic_DNA"/>
</dbReference>
<keyword evidence="1" id="KW-1133">Transmembrane helix</keyword>
<feature type="transmembrane region" description="Helical" evidence="1">
    <location>
        <begin position="12"/>
        <end position="33"/>
    </location>
</feature>
<evidence type="ECO:0000313" key="3">
    <source>
        <dbReference type="Proteomes" id="UP000305792"/>
    </source>
</evidence>
<gene>
    <name evidence="2" type="ORF">E9998_08055</name>
</gene>
<dbReference type="Proteomes" id="UP000305792">
    <property type="component" value="Unassembled WGS sequence"/>
</dbReference>